<dbReference type="InterPro" id="IPR014043">
    <property type="entry name" value="Acyl_transferase_dom"/>
</dbReference>
<dbReference type="InterPro" id="IPR001227">
    <property type="entry name" value="Ac_transferase_dom_sf"/>
</dbReference>
<evidence type="ECO:0000256" key="7">
    <source>
        <dbReference type="PIRSR" id="PIRSR000446-1"/>
    </source>
</evidence>
<dbReference type="InterPro" id="IPR050858">
    <property type="entry name" value="Mal-CoA-ACP_Trans/PKS_FabD"/>
</dbReference>
<proteinExistence type="inferred from homology"/>
<evidence type="ECO:0000313" key="9">
    <source>
        <dbReference type="EMBL" id="BBO90199.1"/>
    </source>
</evidence>
<dbReference type="PANTHER" id="PTHR42681:SF1">
    <property type="entry name" value="MALONYL-COA-ACYL CARRIER PROTEIN TRANSACYLASE, MITOCHONDRIAL"/>
    <property type="match status" value="1"/>
</dbReference>
<dbReference type="EC" id="2.3.1.39" evidence="1 6"/>
<feature type="domain" description="Malonyl-CoA:ACP transacylase (MAT)" evidence="8">
    <location>
        <begin position="1"/>
        <end position="294"/>
    </location>
</feature>
<dbReference type="InterPro" id="IPR016035">
    <property type="entry name" value="Acyl_Trfase/lysoPLipase"/>
</dbReference>
<sequence>MGQDLFQEYDFVREIFDAADDIASAHISRYCFKGPMETLTETVNLQPAVTAVNLACLTAIQRAGIACDFSAGHSLGEYSALTAAQVVSMADSLRLVFRRGELMHREALKNKGAMSAVIGLNIDAVNALVEAGRDAGVVSVANHNSAEQIVITGAPEAVAAVSAEAKARGARAIPLKVSGAWHSDLIKGAEDEFSAFLDSIPFASPVRPVIHNVTADSCGDAETIRQIMARQLCSPVRWYDTVCRLCDEKVTVFVEVGPGKVLAGLLKKIVPTDYEHRIFNVNNMKTVETLISALS</sequence>
<dbReference type="GO" id="GO:0006633">
    <property type="term" value="P:fatty acid biosynthetic process"/>
    <property type="evidence" value="ECO:0007669"/>
    <property type="project" value="TreeGrafter"/>
</dbReference>
<reference evidence="9 10" key="1">
    <citation type="submission" date="2019-11" db="EMBL/GenBank/DDBJ databases">
        <title>Comparative genomics of hydrocarbon-degrading Desulfosarcina strains.</title>
        <authorList>
            <person name="Watanabe M."/>
            <person name="Kojima H."/>
            <person name="Fukui M."/>
        </authorList>
    </citation>
    <scope>NUCLEOTIDE SEQUENCE [LARGE SCALE GENOMIC DNA]</scope>
    <source>
        <strain evidence="10">oXyS1</strain>
    </source>
</reference>
<dbReference type="GO" id="GO:0004314">
    <property type="term" value="F:[acyl-carrier-protein] S-malonyltransferase activity"/>
    <property type="evidence" value="ECO:0007669"/>
    <property type="project" value="UniProtKB-EC"/>
</dbReference>
<keyword evidence="4 6" id="KW-0012">Acyltransferase</keyword>
<comment type="similarity">
    <text evidence="6">Belongs to the fabD family.</text>
</comment>
<evidence type="ECO:0000259" key="8">
    <source>
        <dbReference type="SMART" id="SM00827"/>
    </source>
</evidence>
<evidence type="ECO:0000256" key="6">
    <source>
        <dbReference type="PIRNR" id="PIRNR000446"/>
    </source>
</evidence>
<evidence type="ECO:0000313" key="10">
    <source>
        <dbReference type="Proteomes" id="UP000422108"/>
    </source>
</evidence>
<evidence type="ECO:0000256" key="4">
    <source>
        <dbReference type="ARBA" id="ARBA00023315"/>
    </source>
</evidence>
<keyword evidence="10" id="KW-1185">Reference proteome</keyword>
<dbReference type="PANTHER" id="PTHR42681">
    <property type="entry name" value="MALONYL-COA-ACYL CARRIER PROTEIN TRANSACYLASE, MITOCHONDRIAL"/>
    <property type="match status" value="1"/>
</dbReference>
<dbReference type="Gene3D" id="3.30.70.250">
    <property type="entry name" value="Malonyl-CoA ACP transacylase, ACP-binding"/>
    <property type="match status" value="1"/>
</dbReference>
<organism evidence="9 10">
    <name type="scientific">Desulfosarcina ovata subsp. ovata</name>
    <dbReference type="NCBI Taxonomy" id="2752305"/>
    <lineage>
        <taxon>Bacteria</taxon>
        <taxon>Pseudomonadati</taxon>
        <taxon>Thermodesulfobacteriota</taxon>
        <taxon>Desulfobacteria</taxon>
        <taxon>Desulfobacterales</taxon>
        <taxon>Desulfosarcinaceae</taxon>
        <taxon>Desulfosarcina</taxon>
    </lineage>
</organism>
<gene>
    <name evidence="9" type="ORF">DSCOOX_33790</name>
</gene>
<feature type="active site" evidence="7">
    <location>
        <position position="182"/>
    </location>
</feature>
<dbReference type="EMBL" id="AP021879">
    <property type="protein sequence ID" value="BBO90199.1"/>
    <property type="molecule type" value="Genomic_DNA"/>
</dbReference>
<feature type="active site" evidence="7">
    <location>
        <position position="74"/>
    </location>
</feature>
<evidence type="ECO:0000256" key="5">
    <source>
        <dbReference type="ARBA" id="ARBA00048462"/>
    </source>
</evidence>
<dbReference type="SUPFAM" id="SSF55048">
    <property type="entry name" value="Probable ACP-binding domain of malonyl-CoA ACP transacylase"/>
    <property type="match status" value="1"/>
</dbReference>
<dbReference type="GO" id="GO:0005829">
    <property type="term" value="C:cytosol"/>
    <property type="evidence" value="ECO:0007669"/>
    <property type="project" value="TreeGrafter"/>
</dbReference>
<protein>
    <recommendedName>
        <fullName evidence="2 6">Malonyl CoA-acyl carrier protein transacylase</fullName>
        <ecNumber evidence="1 6">2.3.1.39</ecNumber>
    </recommendedName>
</protein>
<dbReference type="Pfam" id="PF00698">
    <property type="entry name" value="Acyl_transf_1"/>
    <property type="match status" value="1"/>
</dbReference>
<dbReference type="AlphaFoldDB" id="A0A5K8ACH3"/>
<dbReference type="InterPro" id="IPR004410">
    <property type="entry name" value="Malonyl_CoA-ACP_transAc_FabD"/>
</dbReference>
<dbReference type="Gene3D" id="3.40.366.10">
    <property type="entry name" value="Malonyl-Coenzyme A Acyl Carrier Protein, domain 2"/>
    <property type="match status" value="1"/>
</dbReference>
<evidence type="ECO:0000256" key="1">
    <source>
        <dbReference type="ARBA" id="ARBA00013258"/>
    </source>
</evidence>
<evidence type="ECO:0000256" key="2">
    <source>
        <dbReference type="ARBA" id="ARBA00018953"/>
    </source>
</evidence>
<dbReference type="InterPro" id="IPR024925">
    <property type="entry name" value="Malonyl_CoA-ACP_transAc"/>
</dbReference>
<keyword evidence="3 6" id="KW-0808">Transferase</keyword>
<dbReference type="Proteomes" id="UP000422108">
    <property type="component" value="Chromosome"/>
</dbReference>
<dbReference type="InterPro" id="IPR016036">
    <property type="entry name" value="Malonyl_transacylase_ACP-bd"/>
</dbReference>
<dbReference type="SUPFAM" id="SSF52151">
    <property type="entry name" value="FabD/lysophospholipase-like"/>
    <property type="match status" value="1"/>
</dbReference>
<dbReference type="NCBIfam" id="TIGR00128">
    <property type="entry name" value="fabD"/>
    <property type="match status" value="1"/>
</dbReference>
<comment type="catalytic activity">
    <reaction evidence="5 6">
        <text>holo-[ACP] + malonyl-CoA = malonyl-[ACP] + CoA</text>
        <dbReference type="Rhea" id="RHEA:41792"/>
        <dbReference type="Rhea" id="RHEA-COMP:9623"/>
        <dbReference type="Rhea" id="RHEA-COMP:9685"/>
        <dbReference type="ChEBI" id="CHEBI:57287"/>
        <dbReference type="ChEBI" id="CHEBI:57384"/>
        <dbReference type="ChEBI" id="CHEBI:64479"/>
        <dbReference type="ChEBI" id="CHEBI:78449"/>
        <dbReference type="EC" id="2.3.1.39"/>
    </reaction>
</comment>
<accession>A0A5K8ACH3</accession>
<dbReference type="PIRSF" id="PIRSF000446">
    <property type="entry name" value="Mct"/>
    <property type="match status" value="1"/>
</dbReference>
<evidence type="ECO:0000256" key="3">
    <source>
        <dbReference type="ARBA" id="ARBA00022679"/>
    </source>
</evidence>
<name>A0A5K8ACH3_9BACT</name>
<dbReference type="SMART" id="SM00827">
    <property type="entry name" value="PKS_AT"/>
    <property type="match status" value="1"/>
</dbReference>